<dbReference type="Pfam" id="PF01755">
    <property type="entry name" value="Glyco_transf_25"/>
    <property type="match status" value="1"/>
</dbReference>
<dbReference type="PANTHER" id="PTHR11927">
    <property type="entry name" value="GALACTOSIDE 2-L-FUCOSYLTRANSFERASE"/>
    <property type="match status" value="1"/>
</dbReference>
<dbReference type="Pfam" id="PF01531">
    <property type="entry name" value="Glyco_transf_11"/>
    <property type="match status" value="1"/>
</dbReference>
<feature type="domain" description="Glycosyl transferase family 25" evidence="3">
    <location>
        <begin position="339"/>
        <end position="388"/>
    </location>
</feature>
<dbReference type="CDD" id="cd06532">
    <property type="entry name" value="Glyco_transf_25"/>
    <property type="match status" value="1"/>
</dbReference>
<evidence type="ECO:0000256" key="2">
    <source>
        <dbReference type="ARBA" id="ARBA00022679"/>
    </source>
</evidence>
<evidence type="ECO:0000313" key="4">
    <source>
        <dbReference type="EMBL" id="QHU27640.1"/>
    </source>
</evidence>
<dbReference type="InterPro" id="IPR002654">
    <property type="entry name" value="Glyco_trans_25"/>
</dbReference>
<dbReference type="GO" id="GO:0008107">
    <property type="term" value="F:galactoside 2-alpha-L-fucosyltransferase activity"/>
    <property type="evidence" value="ECO:0007669"/>
    <property type="project" value="InterPro"/>
</dbReference>
<dbReference type="PANTHER" id="PTHR11927:SF9">
    <property type="entry name" value="L-FUCOSYLTRANSFERASE"/>
    <property type="match status" value="1"/>
</dbReference>
<sequence length="507" mass="60562">MGGLGNQLFQIMTAFAYSKKYRNPLIIKRESHSPSCTYRNVYWNNFLEVIPIYIPICRNVYWNNFLEGLQKYLINRNIDLPVYNEKSFEYNELPKISESDDIKLSGYFQSYKYFDEYKSEFLAEIDWCTKRDDVKSKITDVNLGDMVSLHFRIGDFKNLENHPIMPMEYYINAIKYIEARESNLKILYFCEEDDKDFVFNNYINPLRTIFENITFTQTKINLEDWEQMIAMSLCKHHIIANSTFSWWSAYLAYDNDNDNDKKFICYPDIWFNSTLINNMMDLFPGHWIMCETFQNKYLLENVYYINLEERVDRKVLVETELKKLKWKYERFNAIKHERGALGCSLSHLAIVEMAKEKDLDYVVILEDDIQFLQPEKYNKMLIDFRNFIESNSLDYDVLLIATNILDKVNGVIPINNYIYRVGASYSATGYIVKKHYYDKIIANYKEGLRLLIENPTVAGKYEIDVYWIRLQMVDKWLLLYPRTVNQRESYSDIIKCVADYTKHMIDI</sequence>
<keyword evidence="2" id="KW-0808">Transferase</keyword>
<name>A0A6C0LBD5_9ZZZZ</name>
<evidence type="ECO:0000256" key="1">
    <source>
        <dbReference type="ARBA" id="ARBA00022676"/>
    </source>
</evidence>
<keyword evidence="1" id="KW-0328">Glycosyltransferase</keyword>
<dbReference type="AlphaFoldDB" id="A0A6C0LBD5"/>
<dbReference type="InterPro" id="IPR002516">
    <property type="entry name" value="Glyco_trans_11"/>
</dbReference>
<dbReference type="CDD" id="cd11301">
    <property type="entry name" value="Fut1_Fut2_like"/>
    <property type="match status" value="1"/>
</dbReference>
<organism evidence="4">
    <name type="scientific">viral metagenome</name>
    <dbReference type="NCBI Taxonomy" id="1070528"/>
    <lineage>
        <taxon>unclassified sequences</taxon>
        <taxon>metagenomes</taxon>
        <taxon>organismal metagenomes</taxon>
    </lineage>
</organism>
<dbReference type="GO" id="GO:0005975">
    <property type="term" value="P:carbohydrate metabolic process"/>
    <property type="evidence" value="ECO:0007669"/>
    <property type="project" value="InterPro"/>
</dbReference>
<accession>A0A6C0LBD5</accession>
<evidence type="ECO:0000259" key="3">
    <source>
        <dbReference type="Pfam" id="PF01755"/>
    </source>
</evidence>
<dbReference type="EMBL" id="MN740459">
    <property type="protein sequence ID" value="QHU27640.1"/>
    <property type="molecule type" value="Genomic_DNA"/>
</dbReference>
<protein>
    <recommendedName>
        <fullName evidence="3">Glycosyl transferase family 25 domain-containing protein</fullName>
    </recommendedName>
</protein>
<dbReference type="GO" id="GO:0016020">
    <property type="term" value="C:membrane"/>
    <property type="evidence" value="ECO:0007669"/>
    <property type="project" value="InterPro"/>
</dbReference>
<reference evidence="4" key="1">
    <citation type="journal article" date="2020" name="Nature">
        <title>Giant virus diversity and host interactions through global metagenomics.</title>
        <authorList>
            <person name="Schulz F."/>
            <person name="Roux S."/>
            <person name="Paez-Espino D."/>
            <person name="Jungbluth S."/>
            <person name="Walsh D.A."/>
            <person name="Denef V.J."/>
            <person name="McMahon K.D."/>
            <person name="Konstantinidis K.T."/>
            <person name="Eloe-Fadrosh E.A."/>
            <person name="Kyrpides N.C."/>
            <person name="Woyke T."/>
        </authorList>
    </citation>
    <scope>NUCLEOTIDE SEQUENCE</scope>
    <source>
        <strain evidence="4">GVMAG-M-3300027769-26</strain>
    </source>
</reference>
<proteinExistence type="predicted"/>